<evidence type="ECO:0000256" key="1">
    <source>
        <dbReference type="SAM" id="Coils"/>
    </source>
</evidence>
<organism evidence="2 4">
    <name type="scientific">Streptomyces nigrescens</name>
    <dbReference type="NCBI Taxonomy" id="1920"/>
    <lineage>
        <taxon>Bacteria</taxon>
        <taxon>Bacillati</taxon>
        <taxon>Actinomycetota</taxon>
        <taxon>Actinomycetes</taxon>
        <taxon>Kitasatosporales</taxon>
        <taxon>Streptomycetaceae</taxon>
        <taxon>Streptomyces</taxon>
    </lineage>
</organism>
<dbReference type="Proteomes" id="UP000429552">
    <property type="component" value="Unassembled WGS sequence"/>
</dbReference>
<name>A0A640T8L7_STRNI</name>
<accession>A0A640T8L7</accession>
<sequence>MTDHLRQRLNEAIDDCRTLTPEALTDVVLGVVQPELEQLRNRAAELEEQVIAMGGHQAAVEEYEARLQALTEATVVWRDRPGGDVGLAIALSGILDADKPEPPASAALVRILAECDRIEREANGQHDEDDDGMREAIRRIRAAAGAEQGSHAYLSTGCLHGEHGYCQAHTGLSGAKTPAQCKFCGANCQCPCHRATTAEEV</sequence>
<dbReference type="Proteomes" id="UP001210609">
    <property type="component" value="Chromosome"/>
</dbReference>
<feature type="coiled-coil region" evidence="1">
    <location>
        <begin position="29"/>
        <end position="73"/>
    </location>
</feature>
<keyword evidence="1" id="KW-0175">Coiled coil</keyword>
<evidence type="ECO:0000313" key="4">
    <source>
        <dbReference type="Proteomes" id="UP000429552"/>
    </source>
</evidence>
<gene>
    <name evidence="2" type="ORF">Sliba_05420</name>
    <name evidence="3" type="ORF">STRLI_000612</name>
</gene>
<evidence type="ECO:0000313" key="3">
    <source>
        <dbReference type="EMBL" id="WAT94940.1"/>
    </source>
</evidence>
<proteinExistence type="predicted"/>
<dbReference type="EMBL" id="CP114202">
    <property type="protein sequence ID" value="WAT94940.1"/>
    <property type="molecule type" value="Genomic_DNA"/>
</dbReference>
<dbReference type="RefSeq" id="WP_159484133.1">
    <property type="nucleotide sequence ID" value="NZ_BLIP01000001.1"/>
</dbReference>
<evidence type="ECO:0000313" key="2">
    <source>
        <dbReference type="EMBL" id="GFE20089.1"/>
    </source>
</evidence>
<dbReference type="AlphaFoldDB" id="A0A640T8L7"/>
<dbReference type="EMBL" id="BLIP01000001">
    <property type="protein sequence ID" value="GFE20089.1"/>
    <property type="molecule type" value="Genomic_DNA"/>
</dbReference>
<keyword evidence="5" id="KW-1185">Reference proteome</keyword>
<reference evidence="2 4" key="1">
    <citation type="submission" date="2019-12" db="EMBL/GenBank/DDBJ databases">
        <title>Whole genome shotgun sequence of Streptomyces libani subsp. libani NBRC 13452.</title>
        <authorList>
            <person name="Ichikawa N."/>
            <person name="Kimura A."/>
            <person name="Kitahashi Y."/>
            <person name="Komaki H."/>
            <person name="Tamura T."/>
        </authorList>
    </citation>
    <scope>NUCLEOTIDE SEQUENCE [LARGE SCALE GENOMIC DNA]</scope>
    <source>
        <strain evidence="2 4">NBRC 13452</strain>
    </source>
</reference>
<evidence type="ECO:0000313" key="5">
    <source>
        <dbReference type="Proteomes" id="UP001210609"/>
    </source>
</evidence>
<protein>
    <submittedName>
        <fullName evidence="2">Uncharacterized protein</fullName>
    </submittedName>
</protein>
<reference evidence="3 5" key="2">
    <citation type="submission" date="2022-12" db="EMBL/GenBank/DDBJ databases">
        <authorList>
            <person name="Ruckert C."/>
            <person name="Busche T."/>
            <person name="Kalinowski J."/>
            <person name="Wittmann C."/>
        </authorList>
    </citation>
    <scope>NUCLEOTIDE SEQUENCE [LARGE SCALE GENOMIC DNA]</scope>
    <source>
        <strain evidence="3 5">DSM 40555</strain>
    </source>
</reference>